<dbReference type="GO" id="GO:0070762">
    <property type="term" value="C:nuclear pore transmembrane ring"/>
    <property type="evidence" value="ECO:0007669"/>
    <property type="project" value="TreeGrafter"/>
</dbReference>
<feature type="domain" description="Nucleoporin POM152 Ig-like" evidence="5">
    <location>
        <begin position="465"/>
        <end position="569"/>
    </location>
</feature>
<dbReference type="InterPro" id="IPR056540">
    <property type="entry name" value="TMD_POM152"/>
</dbReference>
<feature type="domain" description="Nucleoporin POM152 ninth Ig-like" evidence="7">
    <location>
        <begin position="1091"/>
        <end position="1168"/>
    </location>
</feature>
<evidence type="ECO:0000259" key="7">
    <source>
        <dbReference type="Pfam" id="PF24527"/>
    </source>
</evidence>
<dbReference type="Pfam" id="PF24312">
    <property type="entry name" value="Ig-like_POM152"/>
    <property type="match status" value="3"/>
</dbReference>
<dbReference type="GO" id="GO:0017056">
    <property type="term" value="F:structural constituent of nuclear pore"/>
    <property type="evidence" value="ECO:0007669"/>
    <property type="project" value="InterPro"/>
</dbReference>
<evidence type="ECO:0000256" key="1">
    <source>
        <dbReference type="SAM" id="MobiDB-lite"/>
    </source>
</evidence>
<feature type="domain" description="Nucleoporin POM152 immunoglobulin-like" evidence="3">
    <location>
        <begin position="573"/>
        <end position="676"/>
    </location>
</feature>
<feature type="domain" description="Nucleoporin POM152 Ig-like" evidence="5">
    <location>
        <begin position="1174"/>
        <end position="1259"/>
    </location>
</feature>
<accession>A0AAD5RWT8</accession>
<feature type="transmembrane region" description="Helical" evidence="2">
    <location>
        <begin position="143"/>
        <end position="167"/>
    </location>
</feature>
<evidence type="ECO:0000259" key="3">
    <source>
        <dbReference type="Pfam" id="PF23664"/>
    </source>
</evidence>
<feature type="region of interest" description="Disordered" evidence="1">
    <location>
        <begin position="1"/>
        <end position="71"/>
    </location>
</feature>
<organism evidence="8 9">
    <name type="scientific">Zalerion maritima</name>
    <dbReference type="NCBI Taxonomy" id="339359"/>
    <lineage>
        <taxon>Eukaryota</taxon>
        <taxon>Fungi</taxon>
        <taxon>Dikarya</taxon>
        <taxon>Ascomycota</taxon>
        <taxon>Pezizomycotina</taxon>
        <taxon>Sordariomycetes</taxon>
        <taxon>Lulworthiomycetidae</taxon>
        <taxon>Lulworthiales</taxon>
        <taxon>Lulworthiaceae</taxon>
        <taxon>Zalerion</taxon>
    </lineage>
</organism>
<dbReference type="InterPro" id="IPR056542">
    <property type="entry name" value="Ig-like_POM152_1st"/>
</dbReference>
<dbReference type="Pfam" id="PF24527">
    <property type="entry name" value="Ig-like_Pom152_9"/>
    <property type="match status" value="1"/>
</dbReference>
<dbReference type="Pfam" id="PF24097">
    <property type="entry name" value="TMD_POM152"/>
    <property type="match status" value="1"/>
</dbReference>
<keyword evidence="2" id="KW-0812">Transmembrane</keyword>
<feature type="domain" description="Nucleoporin POM152 Ig-like" evidence="5">
    <location>
        <begin position="776"/>
        <end position="862"/>
    </location>
</feature>
<keyword evidence="9" id="KW-1185">Reference proteome</keyword>
<evidence type="ECO:0000313" key="8">
    <source>
        <dbReference type="EMBL" id="KAJ2904633.1"/>
    </source>
</evidence>
<protein>
    <recommendedName>
        <fullName evidence="10">Nucleoporin Pom152</fullName>
    </recommendedName>
</protein>
<evidence type="ECO:0008006" key="10">
    <source>
        <dbReference type="Google" id="ProtNLM"/>
    </source>
</evidence>
<reference evidence="8" key="1">
    <citation type="submission" date="2022-07" db="EMBL/GenBank/DDBJ databases">
        <title>Draft genome sequence of Zalerion maritima ATCC 34329, a (micro)plastics degrading marine fungus.</title>
        <authorList>
            <person name="Paco A."/>
            <person name="Goncalves M.F.M."/>
            <person name="Rocha-Santos T.A.P."/>
            <person name="Alves A."/>
        </authorList>
    </citation>
    <scope>NUCLEOTIDE SEQUENCE</scope>
    <source>
        <strain evidence="8">ATCC 34329</strain>
    </source>
</reference>
<dbReference type="Pfam" id="PF24519">
    <property type="entry name" value="Ig-like_Pom152_1"/>
    <property type="match status" value="1"/>
</dbReference>
<dbReference type="PANTHER" id="PTHR28206:SF1">
    <property type="entry name" value="NUCLEOPORIN POM152"/>
    <property type="match status" value="1"/>
</dbReference>
<evidence type="ECO:0000259" key="6">
    <source>
        <dbReference type="Pfam" id="PF24519"/>
    </source>
</evidence>
<feature type="domain" description="Nucleoporin POM152 first Ig-like" evidence="6">
    <location>
        <begin position="215"/>
        <end position="323"/>
    </location>
</feature>
<dbReference type="GO" id="GO:0006999">
    <property type="term" value="P:nuclear pore organization"/>
    <property type="evidence" value="ECO:0007669"/>
    <property type="project" value="TreeGrafter"/>
</dbReference>
<gene>
    <name evidence="8" type="ORF">MKZ38_007469</name>
</gene>
<keyword evidence="2" id="KW-0472">Membrane</keyword>
<dbReference type="InterPro" id="IPR056544">
    <property type="entry name" value="Ig_POM152"/>
</dbReference>
<proteinExistence type="predicted"/>
<evidence type="ECO:0000259" key="4">
    <source>
        <dbReference type="Pfam" id="PF24097"/>
    </source>
</evidence>
<dbReference type="Pfam" id="PF23664">
    <property type="entry name" value="Ig_Pom152"/>
    <property type="match status" value="2"/>
</dbReference>
<sequence>MNSTPHPQSGAYPQTPGTVPRFRRRTPERPRTPPQAGAGPTPPTSGGTAASRASLPVAPERNPPNPNDRSPLIPLTVLDAPAQRAYAFAIYCALVAYKLYDWVGLIEENTDGFWLFLKWISIDFIFLFGIPELRIPWLEFSQPVVTFVYCGHFIMTYMLMFNVGIPWQTWLLGMLKVFYDRELGILEHNVKVSNLLHNSSLISGRQIINILPEGSAVLNPEGTPFCLGEDSNIAYIPLQFNATIPIDVELVRVDLDTKAEETVKMGRSGIKEVTKMAKRQESDDTQSVVTYNFPIKKVGAYRLKRVLDEYKLEVQRTTSDTFVVKCPAAMVAPAASSTRCLGELSDLAFHVDGTPPLKIVYSRTTNGKDHSFHFQSLQPDGFSSPLLVSRPEVHEDGDVFWARSQRVTVSINESMTTTGSWRYSIDEVHDAFGNAVTYTADVDDVDVVPKPKPKFLIQDFTVNERPRAKLSGCDLRNPMKVANGMKATLPVNFGINGRAGQDTAHTISWQFSPMDTLTSNGDHGDVVITESYSAKNSHDKPSVSRPGLYTLKSVTCSSCEGEIQEPSSCMLINPLEPKLTLRAEDIPDKCAGNSVGLRVDMDLIGTPPFTVRYEVVTGNAPPRVERVNIPGLRFQMNLEPKSAGKHKYIFKQIDDAIYKGQPLVGDDKVLVTDVKPAASAIISHPTGKTTACLEEQVEADIVLLGDAPFTLEYELIHDGRRKQERVTGIDGGDYKIKTTPLLQGGEYTLALTSIQDKSGCRRFLKDELKISVRRQRPKASFGVIENKRKVMTIADSTVKLPIRLTGEAPWTVSYRNPDNSDMVIERKLANSNDVLSVKSRGVYEIIDIYDNQCHGTVDPKASSFEVDWFPRPELSLFKTDSISERGAGFAKQDVCEGDIDGFDVKLQGSPPYHVEYEIRHKPYKGGESINRKAFDAALGKASIQMDTGKAGTYTYKFSALADNLYNSDKSFHPLVLQQKVNAKPSVSFSKPGQSFKYCMTEQEHEDTIPISLVGVAPFSIDIEVKHQSGTQPETYTIPVIDNNSYGLRIPRRYLKLGSQQVRIRSVRDANGCQSKTDHASPAVNVHLFDAPAIYPLETRTDYCVGDRLAYSLSGTPPFEVHYRFAGQKIKAKVGSTTFKRIAEAPGDVTIESVADRASDCRADYNITKKIHPMPSVRISRGRNVQVDIHEGSEVEILFEFWGTPPFEFTYTRSTNARKGQKSVVLETRHDVSHEHEKRVMASQEGTYEVVAIKDQYCAFSTLGVEREQKKGR</sequence>
<feature type="compositionally biased region" description="Low complexity" evidence="1">
    <location>
        <begin position="34"/>
        <end position="51"/>
    </location>
</feature>
<dbReference type="EMBL" id="JAKWBI020000048">
    <property type="protein sequence ID" value="KAJ2904633.1"/>
    <property type="molecule type" value="Genomic_DNA"/>
</dbReference>
<dbReference type="GO" id="GO:0006606">
    <property type="term" value="P:protein import into nucleus"/>
    <property type="evidence" value="ECO:0007669"/>
    <property type="project" value="TreeGrafter"/>
</dbReference>
<feature type="domain" description="Nucleoporin POM152 N-terminal transmembrane" evidence="4">
    <location>
        <begin position="79"/>
        <end position="163"/>
    </location>
</feature>
<dbReference type="AlphaFoldDB" id="A0AAD5RWT8"/>
<feature type="transmembrane region" description="Helical" evidence="2">
    <location>
        <begin position="85"/>
        <end position="100"/>
    </location>
</feature>
<feature type="compositionally biased region" description="Polar residues" evidence="1">
    <location>
        <begin position="1"/>
        <end position="17"/>
    </location>
</feature>
<feature type="transmembrane region" description="Helical" evidence="2">
    <location>
        <begin position="112"/>
        <end position="131"/>
    </location>
</feature>
<keyword evidence="2" id="KW-1133">Transmembrane helix</keyword>
<dbReference type="Proteomes" id="UP001201980">
    <property type="component" value="Unassembled WGS sequence"/>
</dbReference>
<evidence type="ECO:0000313" key="9">
    <source>
        <dbReference type="Proteomes" id="UP001201980"/>
    </source>
</evidence>
<dbReference type="PANTHER" id="PTHR28206">
    <property type="entry name" value="NUCLEOPORIN POM152"/>
    <property type="match status" value="1"/>
</dbReference>
<comment type="caution">
    <text evidence="8">The sequence shown here is derived from an EMBL/GenBank/DDBJ whole genome shotgun (WGS) entry which is preliminary data.</text>
</comment>
<dbReference type="InterPro" id="IPR056541">
    <property type="entry name" value="Ig-like_POM152"/>
</dbReference>
<dbReference type="InterPro" id="IPR037701">
    <property type="entry name" value="Pom152"/>
</dbReference>
<dbReference type="InterPro" id="IPR056543">
    <property type="entry name" value="Ig-like_POM152_9th"/>
</dbReference>
<feature type="domain" description="Nucleoporin POM152 immunoglobulin-like" evidence="3">
    <location>
        <begin position="892"/>
        <end position="982"/>
    </location>
</feature>
<evidence type="ECO:0000256" key="2">
    <source>
        <dbReference type="SAM" id="Phobius"/>
    </source>
</evidence>
<name>A0AAD5RWT8_9PEZI</name>
<evidence type="ECO:0000259" key="5">
    <source>
        <dbReference type="Pfam" id="PF24312"/>
    </source>
</evidence>